<evidence type="ECO:0000256" key="6">
    <source>
        <dbReference type="ARBA" id="ARBA00023180"/>
    </source>
</evidence>
<evidence type="ECO:0000256" key="10">
    <source>
        <dbReference type="SAM" id="SignalP"/>
    </source>
</evidence>
<feature type="transmembrane region" description="Helical" evidence="9">
    <location>
        <begin position="329"/>
        <end position="347"/>
    </location>
</feature>
<feature type="transmembrane region" description="Helical" evidence="9">
    <location>
        <begin position="23"/>
        <end position="41"/>
    </location>
</feature>
<dbReference type="AlphaFoldDB" id="A0A067QTJ6"/>
<keyword evidence="6" id="KW-0325">Glycoprotein</keyword>
<evidence type="ECO:0000256" key="9">
    <source>
        <dbReference type="SAM" id="Phobius"/>
    </source>
</evidence>
<evidence type="ECO:0000256" key="8">
    <source>
        <dbReference type="RuleBase" id="RU003346"/>
    </source>
</evidence>
<dbReference type="InterPro" id="IPR003663">
    <property type="entry name" value="Sugar/inositol_transpt"/>
</dbReference>
<dbReference type="Gene3D" id="1.20.1250.20">
    <property type="entry name" value="MFS general substrate transporter like domains"/>
    <property type="match status" value="1"/>
</dbReference>
<dbReference type="GO" id="GO:0051119">
    <property type="term" value="F:sugar transmembrane transporter activity"/>
    <property type="evidence" value="ECO:0007669"/>
    <property type="project" value="InterPro"/>
</dbReference>
<dbReference type="Pfam" id="PF00083">
    <property type="entry name" value="Sugar_tr"/>
    <property type="match status" value="1"/>
</dbReference>
<evidence type="ECO:0000256" key="1">
    <source>
        <dbReference type="ARBA" id="ARBA00004651"/>
    </source>
</evidence>
<dbReference type="OMA" id="AISMIYV"/>
<feature type="transmembrane region" description="Helical" evidence="9">
    <location>
        <begin position="225"/>
        <end position="247"/>
    </location>
</feature>
<dbReference type="InterPro" id="IPR050549">
    <property type="entry name" value="MFS_Trehalose_Transporter"/>
</dbReference>
<dbReference type="PANTHER" id="PTHR48021">
    <property type="match status" value="1"/>
</dbReference>
<dbReference type="FunCoup" id="A0A067QTJ6">
    <property type="interactions" value="136"/>
</dbReference>
<evidence type="ECO:0000256" key="3">
    <source>
        <dbReference type="ARBA" id="ARBA00022692"/>
    </source>
</evidence>
<reference evidence="12 13" key="1">
    <citation type="journal article" date="2014" name="Nat. Commun.">
        <title>Molecular traces of alternative social organization in a termite genome.</title>
        <authorList>
            <person name="Terrapon N."/>
            <person name="Li C."/>
            <person name="Robertson H.M."/>
            <person name="Ji L."/>
            <person name="Meng X."/>
            <person name="Booth W."/>
            <person name="Chen Z."/>
            <person name="Childers C.P."/>
            <person name="Glastad K.M."/>
            <person name="Gokhale K."/>
            <person name="Gowin J."/>
            <person name="Gronenberg W."/>
            <person name="Hermansen R.A."/>
            <person name="Hu H."/>
            <person name="Hunt B.G."/>
            <person name="Huylmans A.K."/>
            <person name="Khalil S.M."/>
            <person name="Mitchell R.D."/>
            <person name="Munoz-Torres M.C."/>
            <person name="Mustard J.A."/>
            <person name="Pan H."/>
            <person name="Reese J.T."/>
            <person name="Scharf M.E."/>
            <person name="Sun F."/>
            <person name="Vogel H."/>
            <person name="Xiao J."/>
            <person name="Yang W."/>
            <person name="Yang Z."/>
            <person name="Yang Z."/>
            <person name="Zhou J."/>
            <person name="Zhu J."/>
            <person name="Brent C.S."/>
            <person name="Elsik C.G."/>
            <person name="Goodisman M.A."/>
            <person name="Liberles D.A."/>
            <person name="Roe R.M."/>
            <person name="Vargo E.L."/>
            <person name="Vilcinskas A."/>
            <person name="Wang J."/>
            <person name="Bornberg-Bauer E."/>
            <person name="Korb J."/>
            <person name="Zhang G."/>
            <person name="Liebig J."/>
        </authorList>
    </citation>
    <scope>NUCLEOTIDE SEQUENCE [LARGE SCALE GENOMIC DNA]</scope>
    <source>
        <tissue evidence="12">Whole organism</tissue>
    </source>
</reference>
<dbReference type="InParanoid" id="A0A067QTJ6"/>
<proteinExistence type="inferred from homology"/>
<evidence type="ECO:0000256" key="5">
    <source>
        <dbReference type="ARBA" id="ARBA00023136"/>
    </source>
</evidence>
<dbReference type="FunFam" id="1.20.1250.20:FF:000055">
    <property type="entry name" value="Facilitated trehalose transporter Tret1-2 homolog"/>
    <property type="match status" value="1"/>
</dbReference>
<comment type="subcellular location">
    <subcellularLocation>
        <location evidence="1">Cell membrane</location>
        <topology evidence="1">Multi-pass membrane protein</topology>
    </subcellularLocation>
</comment>
<sequence>FLFITAWLLIALAVNVPMLYAGRVVAGFCVGMASLCFPVYLGETLQPEVRGMLGLLPTTFGNVGILLCYSAGKYLDWSMLAILGACIPVPFLICMLFIPETPRWYFSKGKGEEAKKSLQWLRGKDTDISHELREIENSHTESKKSTGSSFELFSKSNIKPLLISLGLMFFQQMSGINAVVFYTVMIFEAAGSTLDGNTSTIIVGVVNFGSTFLATMLIDRFGRKVLLYISSVAMVLSLMVLGTFFYMKDHTDTDVAPYGLLPLVSSVVYVIGFSFGFGPIPWLMMGEILPGKFTQTSLAIVTVFNWTCTFVVTKTFADLITKLGGATTFWMFGANCLAGLFFVIIWVPETQGKSLEDIEKNLTGQVRRMSSIANLRPLPMAV</sequence>
<dbReference type="CDD" id="cd17358">
    <property type="entry name" value="MFS_GLUT6_8_Class3_like"/>
    <property type="match status" value="1"/>
</dbReference>
<organism evidence="12 13">
    <name type="scientific">Zootermopsis nevadensis</name>
    <name type="common">Dampwood termite</name>
    <dbReference type="NCBI Taxonomy" id="136037"/>
    <lineage>
        <taxon>Eukaryota</taxon>
        <taxon>Metazoa</taxon>
        <taxon>Ecdysozoa</taxon>
        <taxon>Arthropoda</taxon>
        <taxon>Hexapoda</taxon>
        <taxon>Insecta</taxon>
        <taxon>Pterygota</taxon>
        <taxon>Neoptera</taxon>
        <taxon>Polyneoptera</taxon>
        <taxon>Dictyoptera</taxon>
        <taxon>Blattodea</taxon>
        <taxon>Blattoidea</taxon>
        <taxon>Termitoidae</taxon>
        <taxon>Termopsidae</taxon>
        <taxon>Zootermopsis</taxon>
    </lineage>
</organism>
<feature type="non-terminal residue" evidence="12">
    <location>
        <position position="1"/>
    </location>
</feature>
<evidence type="ECO:0000259" key="11">
    <source>
        <dbReference type="PROSITE" id="PS50850"/>
    </source>
</evidence>
<comment type="similarity">
    <text evidence="7">Belongs to the major facilitator superfamily. Sugar transporter (TC 2.A.1.1) family. Trehalose transporter subfamily.</text>
</comment>
<dbReference type="SUPFAM" id="SSF103473">
    <property type="entry name" value="MFS general substrate transporter"/>
    <property type="match status" value="1"/>
</dbReference>
<dbReference type="InterPro" id="IPR005828">
    <property type="entry name" value="MFS_sugar_transport-like"/>
</dbReference>
<evidence type="ECO:0000313" key="12">
    <source>
        <dbReference type="EMBL" id="KDR07161.1"/>
    </source>
</evidence>
<dbReference type="PROSITE" id="PS50850">
    <property type="entry name" value="MFS"/>
    <property type="match status" value="1"/>
</dbReference>
<gene>
    <name evidence="12" type="ORF">L798_02306</name>
</gene>
<dbReference type="eggNOG" id="KOG0254">
    <property type="taxonomic scope" value="Eukaryota"/>
</dbReference>
<dbReference type="EMBL" id="KK853500">
    <property type="protein sequence ID" value="KDR07161.1"/>
    <property type="molecule type" value="Genomic_DNA"/>
</dbReference>
<protein>
    <recommendedName>
        <fullName evidence="11">Major facilitator superfamily (MFS) profile domain-containing protein</fullName>
    </recommendedName>
</protein>
<feature type="transmembrane region" description="Helical" evidence="9">
    <location>
        <begin position="161"/>
        <end position="187"/>
    </location>
</feature>
<name>A0A067QTJ6_ZOONE</name>
<feature type="transmembrane region" description="Helical" evidence="9">
    <location>
        <begin position="53"/>
        <end position="72"/>
    </location>
</feature>
<evidence type="ECO:0000256" key="4">
    <source>
        <dbReference type="ARBA" id="ARBA00022989"/>
    </source>
</evidence>
<keyword evidence="8" id="KW-0813">Transport</keyword>
<feature type="chain" id="PRO_5001647832" description="Major facilitator superfamily (MFS) profile domain-containing protein" evidence="10">
    <location>
        <begin position="22"/>
        <end position="382"/>
    </location>
</feature>
<keyword evidence="5 9" id="KW-0472">Membrane</keyword>
<dbReference type="InterPro" id="IPR005829">
    <property type="entry name" value="Sugar_transporter_CS"/>
</dbReference>
<feature type="transmembrane region" description="Helical" evidence="9">
    <location>
        <begin position="199"/>
        <end position="218"/>
    </location>
</feature>
<dbReference type="InterPro" id="IPR020846">
    <property type="entry name" value="MFS_dom"/>
</dbReference>
<dbReference type="PRINTS" id="PR00171">
    <property type="entry name" value="SUGRTRNSPORT"/>
</dbReference>
<keyword evidence="2" id="KW-1003">Cell membrane</keyword>
<feature type="signal peptide" evidence="10">
    <location>
        <begin position="1"/>
        <end position="21"/>
    </location>
</feature>
<accession>A0A067QTJ6</accession>
<evidence type="ECO:0000313" key="13">
    <source>
        <dbReference type="Proteomes" id="UP000027135"/>
    </source>
</evidence>
<dbReference type="InterPro" id="IPR036259">
    <property type="entry name" value="MFS_trans_sf"/>
</dbReference>
<feature type="transmembrane region" description="Helical" evidence="9">
    <location>
        <begin position="78"/>
        <end position="98"/>
    </location>
</feature>
<feature type="transmembrane region" description="Helical" evidence="9">
    <location>
        <begin position="297"/>
        <end position="317"/>
    </location>
</feature>
<dbReference type="NCBIfam" id="TIGR00879">
    <property type="entry name" value="SP"/>
    <property type="match status" value="1"/>
</dbReference>
<evidence type="ECO:0000256" key="7">
    <source>
        <dbReference type="ARBA" id="ARBA00024348"/>
    </source>
</evidence>
<evidence type="ECO:0000256" key="2">
    <source>
        <dbReference type="ARBA" id="ARBA00022475"/>
    </source>
</evidence>
<dbReference type="GO" id="GO:0005886">
    <property type="term" value="C:plasma membrane"/>
    <property type="evidence" value="ECO:0007669"/>
    <property type="project" value="UniProtKB-SubCell"/>
</dbReference>
<keyword evidence="3 9" id="KW-0812">Transmembrane</keyword>
<feature type="domain" description="Major facilitator superfamily (MFS) profile" evidence="11">
    <location>
        <begin position="1"/>
        <end position="351"/>
    </location>
</feature>
<dbReference type="InterPro" id="IPR044775">
    <property type="entry name" value="MFS_ERD6/Tret1-like"/>
</dbReference>
<keyword evidence="4 9" id="KW-1133">Transmembrane helix</keyword>
<dbReference type="PANTHER" id="PTHR48021:SF96">
    <property type="entry name" value="FACILITATED TREHALOSE TRANSPORTER TRET1-1-RELATED"/>
    <property type="match status" value="1"/>
</dbReference>
<dbReference type="Proteomes" id="UP000027135">
    <property type="component" value="Unassembled WGS sequence"/>
</dbReference>
<keyword evidence="13" id="KW-1185">Reference proteome</keyword>
<keyword evidence="10" id="KW-0732">Signal</keyword>
<feature type="transmembrane region" description="Helical" evidence="9">
    <location>
        <begin position="267"/>
        <end position="285"/>
    </location>
</feature>
<dbReference type="PROSITE" id="PS00217">
    <property type="entry name" value="SUGAR_TRANSPORT_2"/>
    <property type="match status" value="1"/>
</dbReference>